<comment type="caution">
    <text evidence="2">The sequence shown here is derived from an EMBL/GenBank/DDBJ whole genome shotgun (WGS) entry which is preliminary data.</text>
</comment>
<dbReference type="AlphaFoldDB" id="A0A9X0WHX9"/>
<sequence length="317" mass="35335">MAHDFDLEHPPRSTGASRTVRERVLNYGRSTPLTGVFTYSPEHLRADSPCVVVLNAGVVRKSGPNNLNAFLARQFAHQGFGTFRFDFAGVGDSPNRQDTLPLKQGVLQDVTETLDALESLVGARQFVIVGLCSGADNGLRAARVEARRVVGLAMIDPTVFRTLKWRLVKIANRLGSSDFWTRLVTLRHRMIRVAFDPVLTLLGGARDPVQVVEEPELYNIGLQNRDEIEDCLREVRDDGVALCFAFTGGWAELYNYRNQLYDVYPGLGLKGSVELLYFPAATHTFALAEDRHALATNLLRWLEQIEATSHHRSEAMA</sequence>
<evidence type="ECO:0000259" key="1">
    <source>
        <dbReference type="Pfam" id="PF00561"/>
    </source>
</evidence>
<dbReference type="SUPFAM" id="SSF53474">
    <property type="entry name" value="alpha/beta-Hydrolases"/>
    <property type="match status" value="1"/>
</dbReference>
<dbReference type="RefSeq" id="WP_200387650.1">
    <property type="nucleotide sequence ID" value="NZ_NRSD01000007.1"/>
</dbReference>
<dbReference type="InterPro" id="IPR029058">
    <property type="entry name" value="AB_hydrolase_fold"/>
</dbReference>
<feature type="domain" description="AB hydrolase-1" evidence="1">
    <location>
        <begin position="70"/>
        <end position="171"/>
    </location>
</feature>
<dbReference type="Proteomes" id="UP001138802">
    <property type="component" value="Unassembled WGS sequence"/>
</dbReference>
<accession>A0A9X0WHX9</accession>
<proteinExistence type="predicted"/>
<evidence type="ECO:0000313" key="3">
    <source>
        <dbReference type="Proteomes" id="UP001138802"/>
    </source>
</evidence>
<dbReference type="InterPro" id="IPR000073">
    <property type="entry name" value="AB_hydrolase_1"/>
</dbReference>
<keyword evidence="3" id="KW-1185">Reference proteome</keyword>
<protein>
    <recommendedName>
        <fullName evidence="1">AB hydrolase-1 domain-containing protein</fullName>
    </recommendedName>
</protein>
<gene>
    <name evidence="2" type="ORF">CKO25_09330</name>
</gene>
<dbReference type="EMBL" id="NRSD01000007">
    <property type="protein sequence ID" value="MBK1644846.1"/>
    <property type="molecule type" value="Genomic_DNA"/>
</dbReference>
<evidence type="ECO:0000313" key="2">
    <source>
        <dbReference type="EMBL" id="MBK1644846.1"/>
    </source>
</evidence>
<dbReference type="Pfam" id="PF00561">
    <property type="entry name" value="Abhydrolase_1"/>
    <property type="match status" value="1"/>
</dbReference>
<reference evidence="2 3" key="1">
    <citation type="journal article" date="2020" name="Microorganisms">
        <title>Osmotic Adaptation and Compatible Solute Biosynthesis of Phototrophic Bacteria as Revealed from Genome Analyses.</title>
        <authorList>
            <person name="Imhoff J.F."/>
            <person name="Rahn T."/>
            <person name="Kunzel S."/>
            <person name="Keller A."/>
            <person name="Neulinger S.C."/>
        </authorList>
    </citation>
    <scope>NUCLEOTIDE SEQUENCE [LARGE SCALE GENOMIC DNA]</scope>
    <source>
        <strain evidence="2 3">DSM 21303</strain>
    </source>
</reference>
<name>A0A9X0WHX9_9GAMM</name>
<organism evidence="2 3">
    <name type="scientific">Thiocapsa imhoffii</name>
    <dbReference type="NCBI Taxonomy" id="382777"/>
    <lineage>
        <taxon>Bacteria</taxon>
        <taxon>Pseudomonadati</taxon>
        <taxon>Pseudomonadota</taxon>
        <taxon>Gammaproteobacteria</taxon>
        <taxon>Chromatiales</taxon>
        <taxon>Chromatiaceae</taxon>
        <taxon>Thiocapsa</taxon>
    </lineage>
</organism>
<dbReference type="Gene3D" id="3.40.50.1820">
    <property type="entry name" value="alpha/beta hydrolase"/>
    <property type="match status" value="1"/>
</dbReference>